<reference evidence="3 4" key="1">
    <citation type="submission" date="2024-07" db="EMBL/GenBank/DDBJ databases">
        <title>Chromosome-level genome assembly of the water stick insect Ranatra chinensis (Heteroptera: Nepidae).</title>
        <authorList>
            <person name="Liu X."/>
        </authorList>
    </citation>
    <scope>NUCLEOTIDE SEQUENCE [LARGE SCALE GENOMIC DNA]</scope>
    <source>
        <strain evidence="3">Cailab_2021Rc</strain>
        <tissue evidence="3">Muscle</tissue>
    </source>
</reference>
<dbReference type="Gene3D" id="2.10.25.10">
    <property type="entry name" value="Laminin"/>
    <property type="match status" value="1"/>
</dbReference>
<dbReference type="Proteomes" id="UP001558652">
    <property type="component" value="Unassembled WGS sequence"/>
</dbReference>
<keyword evidence="2" id="KW-1133">Transmembrane helix</keyword>
<dbReference type="PANTHER" id="PTHR12332">
    <property type="entry name" value="KEREN-RELATED"/>
    <property type="match status" value="1"/>
</dbReference>
<protein>
    <recommendedName>
        <fullName evidence="5">EGF-like domain-containing protein</fullName>
    </recommendedName>
</protein>
<feature type="transmembrane region" description="Helical" evidence="2">
    <location>
        <begin position="328"/>
        <end position="349"/>
    </location>
</feature>
<dbReference type="PANTHER" id="PTHR12332:SF1">
    <property type="entry name" value="KEREN-RELATED"/>
    <property type="match status" value="1"/>
</dbReference>
<organism evidence="3 4">
    <name type="scientific">Ranatra chinensis</name>
    <dbReference type="NCBI Taxonomy" id="642074"/>
    <lineage>
        <taxon>Eukaryota</taxon>
        <taxon>Metazoa</taxon>
        <taxon>Ecdysozoa</taxon>
        <taxon>Arthropoda</taxon>
        <taxon>Hexapoda</taxon>
        <taxon>Insecta</taxon>
        <taxon>Pterygota</taxon>
        <taxon>Neoptera</taxon>
        <taxon>Paraneoptera</taxon>
        <taxon>Hemiptera</taxon>
        <taxon>Heteroptera</taxon>
        <taxon>Panheteroptera</taxon>
        <taxon>Nepomorpha</taxon>
        <taxon>Nepidae</taxon>
        <taxon>Ranatrinae</taxon>
        <taxon>Ranatra</taxon>
    </lineage>
</organism>
<dbReference type="EMBL" id="JBFDAA010000015">
    <property type="protein sequence ID" value="KAL1117555.1"/>
    <property type="molecule type" value="Genomic_DNA"/>
</dbReference>
<evidence type="ECO:0000256" key="1">
    <source>
        <dbReference type="SAM" id="MobiDB-lite"/>
    </source>
</evidence>
<feature type="compositionally biased region" description="Basic and acidic residues" evidence="1">
    <location>
        <begin position="371"/>
        <end position="380"/>
    </location>
</feature>
<evidence type="ECO:0000256" key="2">
    <source>
        <dbReference type="SAM" id="Phobius"/>
    </source>
</evidence>
<evidence type="ECO:0000313" key="4">
    <source>
        <dbReference type="Proteomes" id="UP001558652"/>
    </source>
</evidence>
<gene>
    <name evidence="3" type="ORF">AAG570_003870</name>
</gene>
<accession>A0ABD0Y3I5</accession>
<feature type="region of interest" description="Disordered" evidence="1">
    <location>
        <begin position="371"/>
        <end position="395"/>
    </location>
</feature>
<keyword evidence="2" id="KW-0472">Membrane</keyword>
<evidence type="ECO:0000313" key="3">
    <source>
        <dbReference type="EMBL" id="KAL1117555.1"/>
    </source>
</evidence>
<keyword evidence="4" id="KW-1185">Reference proteome</keyword>
<proteinExistence type="predicted"/>
<dbReference type="InterPro" id="IPR043403">
    <property type="entry name" value="Gurken/Spitz"/>
</dbReference>
<evidence type="ECO:0008006" key="5">
    <source>
        <dbReference type="Google" id="ProtNLM"/>
    </source>
</evidence>
<comment type="caution">
    <text evidence="3">The sequence shown here is derived from an EMBL/GenBank/DDBJ whole genome shotgun (WGS) entry which is preliminary data.</text>
</comment>
<keyword evidence="2" id="KW-0812">Transmembrane</keyword>
<dbReference type="AlphaFoldDB" id="A0ABD0Y3I5"/>
<sequence>MFVVTLVRFAEGCSSRSTPKARPNVGVSTPRPNITFRTFNCPPMYDTWYCNNGATCFMVKIGESYMYNCEVSARHIGDDKFRVHLSVILDEFSELGRHLQLSVTEGELVVLVKLEMVLKPRNMFVMSNKRETTERGTFVIFMRLSVLEAQLVQVSRLLNLMPIRVIYEVEGVSGDCEGSPPVRLPRESVTSELVLVSAGSFLRCRGRSGPPSRANPVNGRCERGAGTLLTVQVGGYPVRVPSLSFGPDSLQKPAPSSHARAPEGCQHQPLLYLQCFPENSERTPVIGCSLYDKVRCADGYMGQRCEFKNLDGTYLPTRQRVMLETASIASGLMIAVILVIILMAVYVHYQRKAKHAASLCEVDGAGDLERRAPFSRRDPSRIPLRQIPPDTKYPVGLGDSLTASVYAGAAVQPASLQPP</sequence>
<name>A0ABD0Y3I5_9HEMI</name>